<proteinExistence type="predicted"/>
<dbReference type="EMBL" id="CM007647">
    <property type="protein sequence ID" value="ONM11324.1"/>
    <property type="molecule type" value="Genomic_DNA"/>
</dbReference>
<dbReference type="EMBL" id="CM007647">
    <property type="protein sequence ID" value="ONM11329.1"/>
    <property type="molecule type" value="Genomic_DNA"/>
</dbReference>
<sequence>MYLRLGICVAVAAKLPKEKFPTFHMLPHCHNTLRAFLYFYDLCFRDLSYLNVVCYFEFLYEDQSSQLIK</sequence>
<accession>A0A1D6LAY6</accession>
<dbReference type="AlphaFoldDB" id="A0A1D6LAY6"/>
<dbReference type="EMBL" id="CM007647">
    <property type="protein sequence ID" value="ONM11338.1"/>
    <property type="molecule type" value="Genomic_DNA"/>
</dbReference>
<gene>
    <name evidence="1" type="ORF">ZEAMMB73_Zm00001d034772</name>
</gene>
<organism evidence="1">
    <name type="scientific">Zea mays</name>
    <name type="common">Maize</name>
    <dbReference type="NCBI Taxonomy" id="4577"/>
    <lineage>
        <taxon>Eukaryota</taxon>
        <taxon>Viridiplantae</taxon>
        <taxon>Streptophyta</taxon>
        <taxon>Embryophyta</taxon>
        <taxon>Tracheophyta</taxon>
        <taxon>Spermatophyta</taxon>
        <taxon>Magnoliopsida</taxon>
        <taxon>Liliopsida</taxon>
        <taxon>Poales</taxon>
        <taxon>Poaceae</taxon>
        <taxon>PACMAD clade</taxon>
        <taxon>Panicoideae</taxon>
        <taxon>Andropogonodae</taxon>
        <taxon>Andropogoneae</taxon>
        <taxon>Tripsacinae</taxon>
        <taxon>Zea</taxon>
    </lineage>
</organism>
<dbReference type="EMBL" id="CM007647">
    <property type="protein sequence ID" value="ONM11327.1"/>
    <property type="molecule type" value="Genomic_DNA"/>
</dbReference>
<dbReference type="EMBL" id="CM007647">
    <property type="protein sequence ID" value="ONM11301.1"/>
    <property type="molecule type" value="Genomic_DNA"/>
</dbReference>
<protein>
    <submittedName>
        <fullName evidence="1">Uncharacterized protein</fullName>
    </submittedName>
</protein>
<reference evidence="1" key="1">
    <citation type="submission" date="2015-12" db="EMBL/GenBank/DDBJ databases">
        <title>Update maize B73 reference genome by single molecule sequencing technologies.</title>
        <authorList>
            <consortium name="Maize Genome Sequencing Project"/>
            <person name="Ware D."/>
        </authorList>
    </citation>
    <scope>NUCLEOTIDE SEQUENCE [LARGE SCALE GENOMIC DNA]</scope>
    <source>
        <tissue evidence="1">Seedling</tissue>
    </source>
</reference>
<dbReference type="EMBL" id="CM007647">
    <property type="protein sequence ID" value="ONM11276.1"/>
    <property type="molecule type" value="Genomic_DNA"/>
</dbReference>
<dbReference type="EMBL" id="CM007647">
    <property type="protein sequence ID" value="ONM11253.1"/>
    <property type="molecule type" value="Genomic_DNA"/>
</dbReference>
<evidence type="ECO:0000313" key="1">
    <source>
        <dbReference type="EMBL" id="ONM11277.1"/>
    </source>
</evidence>
<name>A0A1D6LAY6_MAIZE</name>
<dbReference type="EMBL" id="CM007647">
    <property type="protein sequence ID" value="ONM11277.1"/>
    <property type="molecule type" value="Genomic_DNA"/>
</dbReference>